<name>K1UMN0_9ZZZZ</name>
<feature type="non-terminal residue" evidence="2">
    <location>
        <position position="1"/>
    </location>
</feature>
<accession>K1UMN0</accession>
<sequence length="54" mass="6147">NKTVVDEAVNTGKTGNIIKRYKDGLDLQHNGMKFNIEMSFNKDTLKKKVANYLC</sequence>
<dbReference type="Pfam" id="PF12229">
    <property type="entry name" value="PG_binding_4"/>
    <property type="match status" value="1"/>
</dbReference>
<reference evidence="2" key="1">
    <citation type="journal article" date="2013" name="Environ. Microbiol.">
        <title>Microbiota from the distal guts of lean and obese adolescents exhibit partial functional redundancy besides clear differences in community structure.</title>
        <authorList>
            <person name="Ferrer M."/>
            <person name="Ruiz A."/>
            <person name="Lanza F."/>
            <person name="Haange S.B."/>
            <person name="Oberbach A."/>
            <person name="Till H."/>
            <person name="Bargiela R."/>
            <person name="Campoy C."/>
            <person name="Segura M.T."/>
            <person name="Richter M."/>
            <person name="von Bergen M."/>
            <person name="Seifert J."/>
            <person name="Suarez A."/>
        </authorList>
    </citation>
    <scope>NUCLEOTIDE SEQUENCE</scope>
</reference>
<evidence type="ECO:0000259" key="1">
    <source>
        <dbReference type="Pfam" id="PF12229"/>
    </source>
</evidence>
<dbReference type="EMBL" id="AJWY01000190">
    <property type="protein sequence ID" value="EKC81509.1"/>
    <property type="molecule type" value="Genomic_DNA"/>
</dbReference>
<organism evidence="2">
    <name type="scientific">human gut metagenome</name>
    <dbReference type="NCBI Taxonomy" id="408170"/>
    <lineage>
        <taxon>unclassified sequences</taxon>
        <taxon>metagenomes</taxon>
        <taxon>organismal metagenomes</taxon>
    </lineage>
</organism>
<gene>
    <name evidence="2" type="ORF">LEA_00270</name>
</gene>
<proteinExistence type="predicted"/>
<comment type="caution">
    <text evidence="2">The sequence shown here is derived from an EMBL/GenBank/DDBJ whole genome shotgun (WGS) entry which is preliminary data.</text>
</comment>
<evidence type="ECO:0000313" key="2">
    <source>
        <dbReference type="EMBL" id="EKC81509.1"/>
    </source>
</evidence>
<feature type="domain" description="YoaR-like putative peptidoglycan binding" evidence="1">
    <location>
        <begin position="3"/>
        <end position="51"/>
    </location>
</feature>
<protein>
    <recommendedName>
        <fullName evidence="1">YoaR-like putative peptidoglycan binding domain-containing protein</fullName>
    </recommendedName>
</protein>
<dbReference type="AlphaFoldDB" id="K1UMN0"/>
<dbReference type="InterPro" id="IPR022029">
    <property type="entry name" value="YoaR-like_PG-bd"/>
</dbReference>